<keyword evidence="1" id="KW-0597">Phosphoprotein</keyword>
<dbReference type="CDD" id="cd01205">
    <property type="entry name" value="EVH1_WASP-like"/>
    <property type="match status" value="1"/>
</dbReference>
<sequence length="696" mass="73203">MAVLTTPDKEKIKRVIPKANNKIIDATVARLYIAYPDPTKWVYTGLMGAIALVDDLVGHTFFLKLVDITGHRGVIWDQELYVNFEYNQDRKFFHTFEIEDCLVGLLFEDTNDASHFYKRVINKSKYGSSATVKNKSAIALKERVGSTPGHQAPGPRGEFMDVNTAQRARRAKGVLYYDDVPPPEWRSLYAELESAGITEDMIADNREFIKDYIAKQGGPLVGLEPPIPRKFQRKHEVEHSSPEPTRVSSVASKAKKAPPPPPPPGVAPASSTTTPEPVYSPSPVPEPPQNAPPAYSSSTPTPDPVPSSVPTQSAPVPALPAQEPQKKFKLPPLTAKAPPVRNTSLPSASELRDKPLPQSPMSPASPASPAYATHQQQQQHQNTVHHVPPPLTNNGMHAQLPPAPPARGVPPPPPARGTPPAPPPRAGTASSLGSHPTLPPRNAPTLPVRTNTQSSVGSGTPPAPPPPRRGAPPPAPPPRSRVPSQPQPQPPAQAQPIQPSPMQVQSPVPPALPQTARPPIATPQQVSAPPPPPPLPPQMNTTAAVPAPPAPPLPPQMNTSAAAPPPPPPMPPQMNASGAPPPPPPPPPMPDMSSGNTGGGLSESTGDAGRDALLASIRGAGIGALKKTDKSQLEKPSVLLQEARGEPVSTPASTSGGGAGGAPPGQPASLADALAGALQKRKNKVAQSDDEDDDDW</sequence>
<dbReference type="SMART" id="SM00461">
    <property type="entry name" value="WH1"/>
    <property type="match status" value="1"/>
</dbReference>
<organism evidence="5 6">
    <name type="scientific">Candida tropicalis (strain ATCC MYA-3404 / T1)</name>
    <name type="common">Yeast</name>
    <dbReference type="NCBI Taxonomy" id="294747"/>
    <lineage>
        <taxon>Eukaryota</taxon>
        <taxon>Fungi</taxon>
        <taxon>Dikarya</taxon>
        <taxon>Ascomycota</taxon>
        <taxon>Saccharomycotina</taxon>
        <taxon>Pichiomycetes</taxon>
        <taxon>Debaryomycetaceae</taxon>
        <taxon>Candida/Lodderomyces clade</taxon>
        <taxon>Candida</taxon>
    </lineage>
</organism>
<proteinExistence type="predicted"/>
<dbReference type="AlphaFoldDB" id="C5MIJ8"/>
<dbReference type="GeneID" id="8296005"/>
<keyword evidence="6" id="KW-1185">Reference proteome</keyword>
<dbReference type="STRING" id="294747.C5MIJ8"/>
<dbReference type="PROSITE" id="PS50229">
    <property type="entry name" value="WH1"/>
    <property type="match status" value="1"/>
</dbReference>
<dbReference type="InterPro" id="IPR003124">
    <property type="entry name" value="WH2_dom"/>
</dbReference>
<dbReference type="GO" id="GO:0140224">
    <property type="term" value="C:SLAC complex"/>
    <property type="evidence" value="ECO:0007669"/>
    <property type="project" value="EnsemblFungi"/>
</dbReference>
<dbReference type="OrthoDB" id="8963340at2759"/>
<feature type="compositionally biased region" description="Pro residues" evidence="2">
    <location>
        <begin position="278"/>
        <end position="291"/>
    </location>
</feature>
<dbReference type="KEGG" id="ctp:CTRG_05891"/>
<dbReference type="VEuPathDB" id="FungiDB:CTRG_05891"/>
<feature type="region of interest" description="Disordered" evidence="2">
    <location>
        <begin position="233"/>
        <end position="696"/>
    </location>
</feature>
<accession>C5MIJ8</accession>
<dbReference type="SUPFAM" id="SSF50729">
    <property type="entry name" value="PH domain-like"/>
    <property type="match status" value="1"/>
</dbReference>
<feature type="domain" description="WH1" evidence="3">
    <location>
        <begin position="16"/>
        <end position="127"/>
    </location>
</feature>
<dbReference type="PROSITE" id="PS51082">
    <property type="entry name" value="WH2"/>
    <property type="match status" value="1"/>
</dbReference>
<dbReference type="GO" id="GO:0003779">
    <property type="term" value="F:actin binding"/>
    <property type="evidence" value="ECO:0007669"/>
    <property type="project" value="EnsemblFungi"/>
</dbReference>
<dbReference type="eggNOG" id="KOG3671">
    <property type="taxonomic scope" value="Eukaryota"/>
</dbReference>
<feature type="compositionally biased region" description="Pro residues" evidence="2">
    <location>
        <begin position="461"/>
        <end position="493"/>
    </location>
</feature>
<dbReference type="GO" id="GO:0071933">
    <property type="term" value="F:Arp2/3 complex binding"/>
    <property type="evidence" value="ECO:0007669"/>
    <property type="project" value="EnsemblFungi"/>
</dbReference>
<dbReference type="Gene3D" id="2.30.29.30">
    <property type="entry name" value="Pleckstrin-homology domain (PH domain)/Phosphotyrosine-binding domain (PTB)"/>
    <property type="match status" value="1"/>
</dbReference>
<feature type="compositionally biased region" description="Pro residues" evidence="2">
    <location>
        <begin position="579"/>
        <end position="590"/>
    </location>
</feature>
<protein>
    <recommendedName>
        <fullName evidence="7">WH1 domain-containing protein</fullName>
    </recommendedName>
</protein>
<dbReference type="Pfam" id="PF00568">
    <property type="entry name" value="WH1"/>
    <property type="match status" value="1"/>
</dbReference>
<evidence type="ECO:0000259" key="3">
    <source>
        <dbReference type="PROSITE" id="PS50229"/>
    </source>
</evidence>
<dbReference type="EMBL" id="GG692404">
    <property type="protein sequence ID" value="EER30492.1"/>
    <property type="molecule type" value="Genomic_DNA"/>
</dbReference>
<reference evidence="5 6" key="1">
    <citation type="journal article" date="2009" name="Nature">
        <title>Evolution of pathogenicity and sexual reproduction in eight Candida genomes.</title>
        <authorList>
            <person name="Butler G."/>
            <person name="Rasmussen M.D."/>
            <person name="Lin M.F."/>
            <person name="Santos M.A."/>
            <person name="Sakthikumar S."/>
            <person name="Munro C.A."/>
            <person name="Rheinbay E."/>
            <person name="Grabherr M."/>
            <person name="Forche A."/>
            <person name="Reedy J.L."/>
            <person name="Agrafioti I."/>
            <person name="Arnaud M.B."/>
            <person name="Bates S."/>
            <person name="Brown A.J."/>
            <person name="Brunke S."/>
            <person name="Costanzo M.C."/>
            <person name="Fitzpatrick D.A."/>
            <person name="de Groot P.W."/>
            <person name="Harris D."/>
            <person name="Hoyer L.L."/>
            <person name="Hube B."/>
            <person name="Klis F.M."/>
            <person name="Kodira C."/>
            <person name="Lennard N."/>
            <person name="Logue M.E."/>
            <person name="Martin R."/>
            <person name="Neiman A.M."/>
            <person name="Nikolaou E."/>
            <person name="Quail M.A."/>
            <person name="Quinn J."/>
            <person name="Santos M.C."/>
            <person name="Schmitzberger F.F."/>
            <person name="Sherlock G."/>
            <person name="Shah P."/>
            <person name="Silverstein K.A."/>
            <person name="Skrzypek M.S."/>
            <person name="Soll D."/>
            <person name="Staggs R."/>
            <person name="Stansfield I."/>
            <person name="Stumpf M.P."/>
            <person name="Sudbery P.E."/>
            <person name="Srikantha T."/>
            <person name="Zeng Q."/>
            <person name="Berman J."/>
            <person name="Berriman M."/>
            <person name="Heitman J."/>
            <person name="Gow N.A."/>
            <person name="Lorenz M.C."/>
            <person name="Birren B.W."/>
            <person name="Kellis M."/>
            <person name="Cuomo C.A."/>
        </authorList>
    </citation>
    <scope>NUCLEOTIDE SEQUENCE [LARGE SCALE GENOMIC DNA]</scope>
    <source>
        <strain evidence="6">ATCC MYA-3404 / T1</strain>
    </source>
</reference>
<dbReference type="GO" id="GO:0005249">
    <property type="term" value="F:voltage-gated potassium channel activity"/>
    <property type="evidence" value="ECO:0007669"/>
    <property type="project" value="InterPro"/>
</dbReference>
<dbReference type="InterPro" id="IPR000697">
    <property type="entry name" value="WH1/EVH1_dom"/>
</dbReference>
<dbReference type="Proteomes" id="UP000002037">
    <property type="component" value="Unassembled WGS sequence"/>
</dbReference>
<feature type="compositionally biased region" description="Pro residues" evidence="2">
    <location>
        <begin position="257"/>
        <end position="266"/>
    </location>
</feature>
<dbReference type="InterPro" id="IPR005404">
    <property type="entry name" value="K_chnl_volt-dep_Kv3.3"/>
</dbReference>
<dbReference type="GO" id="GO:0016020">
    <property type="term" value="C:membrane"/>
    <property type="evidence" value="ECO:0007669"/>
    <property type="project" value="InterPro"/>
</dbReference>
<dbReference type="GO" id="GO:0051666">
    <property type="term" value="P:actin cortical patch localization"/>
    <property type="evidence" value="ECO:0007669"/>
    <property type="project" value="EnsemblFungi"/>
</dbReference>
<evidence type="ECO:0000256" key="1">
    <source>
        <dbReference type="ARBA" id="ARBA00022553"/>
    </source>
</evidence>
<feature type="compositionally biased region" description="Low complexity" evidence="2">
    <location>
        <begin position="267"/>
        <end position="277"/>
    </location>
</feature>
<dbReference type="GO" id="GO:0032233">
    <property type="term" value="P:positive regulation of actin filament bundle assembly"/>
    <property type="evidence" value="ECO:0007669"/>
    <property type="project" value="EnsemblFungi"/>
</dbReference>
<dbReference type="PRINTS" id="PR01582">
    <property type="entry name" value="KV33CHANNEL"/>
</dbReference>
<dbReference type="RefSeq" id="XP_002546413.1">
    <property type="nucleotide sequence ID" value="XM_002546367.1"/>
</dbReference>
<dbReference type="Pfam" id="PF02205">
    <property type="entry name" value="WH2"/>
    <property type="match status" value="1"/>
</dbReference>
<evidence type="ECO:0000313" key="5">
    <source>
        <dbReference type="EMBL" id="EER30492.1"/>
    </source>
</evidence>
<dbReference type="InterPro" id="IPR011993">
    <property type="entry name" value="PH-like_dom_sf"/>
</dbReference>
<feature type="compositionally biased region" description="Pro residues" evidence="2">
    <location>
        <begin position="528"/>
        <end position="537"/>
    </location>
</feature>
<dbReference type="GO" id="GO:0030479">
    <property type="term" value="C:actin cortical patch"/>
    <property type="evidence" value="ECO:0007669"/>
    <property type="project" value="EnsemblFungi"/>
</dbReference>
<feature type="compositionally biased region" description="Pro residues" evidence="2">
    <location>
        <begin position="546"/>
        <end position="555"/>
    </location>
</feature>
<dbReference type="GO" id="GO:2000601">
    <property type="term" value="P:positive regulation of Arp2/3 complex-mediated actin nucleation"/>
    <property type="evidence" value="ECO:0007669"/>
    <property type="project" value="EnsemblFungi"/>
</dbReference>
<evidence type="ECO:0000256" key="2">
    <source>
        <dbReference type="SAM" id="MobiDB-lite"/>
    </source>
</evidence>
<evidence type="ECO:0000259" key="4">
    <source>
        <dbReference type="PROSITE" id="PS51082"/>
    </source>
</evidence>
<gene>
    <name evidence="5" type="ORF">CTRG_05891</name>
</gene>
<dbReference type="GO" id="GO:0045010">
    <property type="term" value="P:actin nucleation"/>
    <property type="evidence" value="ECO:0007669"/>
    <property type="project" value="EnsemblFungi"/>
</dbReference>
<feature type="compositionally biased region" description="Low complexity" evidence="2">
    <location>
        <begin position="494"/>
        <end position="506"/>
    </location>
</feature>
<feature type="compositionally biased region" description="Polar residues" evidence="2">
    <location>
        <begin position="448"/>
        <end position="458"/>
    </location>
</feature>
<feature type="compositionally biased region" description="Pro residues" evidence="2">
    <location>
        <begin position="563"/>
        <end position="572"/>
    </location>
</feature>
<feature type="compositionally biased region" description="Low complexity" evidence="2">
    <location>
        <begin position="359"/>
        <end position="381"/>
    </location>
</feature>
<feature type="domain" description="WH2" evidence="4">
    <location>
        <begin position="609"/>
        <end position="628"/>
    </location>
</feature>
<dbReference type="InterPro" id="IPR033927">
    <property type="entry name" value="WASPfam_EVH1"/>
</dbReference>
<dbReference type="GO" id="GO:0030041">
    <property type="term" value="P:actin filament polymerization"/>
    <property type="evidence" value="ECO:0007669"/>
    <property type="project" value="EnsemblFungi"/>
</dbReference>
<feature type="compositionally biased region" description="Pro residues" evidence="2">
    <location>
        <begin position="401"/>
        <end position="425"/>
    </location>
</feature>
<name>C5MIJ8_CANTT</name>
<evidence type="ECO:0000313" key="6">
    <source>
        <dbReference type="Proteomes" id="UP000002037"/>
    </source>
</evidence>
<dbReference type="HOGENOM" id="CLU_015385_1_2_1"/>
<evidence type="ECO:0008006" key="7">
    <source>
        <dbReference type="Google" id="ProtNLM"/>
    </source>
</evidence>
<dbReference type="FunFam" id="2.30.29.30:FF:000281">
    <property type="entry name" value="Actin associated protein"/>
    <property type="match status" value="1"/>
</dbReference>